<dbReference type="InterPro" id="IPR029063">
    <property type="entry name" value="SAM-dependent_MTases_sf"/>
</dbReference>
<dbReference type="PIRSF" id="PIRSF005578">
    <property type="entry name" value="TlyA"/>
    <property type="match status" value="1"/>
</dbReference>
<dbReference type="SUPFAM" id="SSF53335">
    <property type="entry name" value="S-adenosyl-L-methionine-dependent methyltransferases"/>
    <property type="match status" value="1"/>
</dbReference>
<dbReference type="NCBIfam" id="TIGR00478">
    <property type="entry name" value="tly"/>
    <property type="match status" value="1"/>
</dbReference>
<dbReference type="PANTHER" id="PTHR32319:SF0">
    <property type="entry name" value="BACTERIAL HEMOLYSIN-LIKE PROTEIN"/>
    <property type="match status" value="1"/>
</dbReference>
<dbReference type="GO" id="GO:0008168">
    <property type="term" value="F:methyltransferase activity"/>
    <property type="evidence" value="ECO:0007669"/>
    <property type="project" value="UniProtKB-KW"/>
</dbReference>
<keyword evidence="5" id="KW-0489">Methyltransferase</keyword>
<comment type="similarity">
    <text evidence="2">Belongs to the TlyA family.</text>
</comment>
<dbReference type="Proteomes" id="UP001529421">
    <property type="component" value="Unassembled WGS sequence"/>
</dbReference>
<evidence type="ECO:0000313" key="6">
    <source>
        <dbReference type="Proteomes" id="UP001529421"/>
    </source>
</evidence>
<dbReference type="Gene3D" id="3.10.290.10">
    <property type="entry name" value="RNA-binding S4 domain"/>
    <property type="match status" value="1"/>
</dbReference>
<sequence length="268" mass="28425">MASVKRVRLDDELIAQGICADRADALRTLMAGLVSAGGERLTSPGMKVQPGISLHVKGRIPYVGRGGLKLEGALDAFSVDPSGLACLDVGCSTGGFTDCLLKRGAASVVSVDVGRAQFDWSLRQDGRVTLLERTNITEVPALGYESCCQLAVCDVSFTSVRNVIGSVSEVLDDFGSFLTLVKPQFEADSHEVGEGGVVLDPAVWRRVLLDTVDLFVRVGFAPQGICASPITGAKGNHEFFLLGTKGADPASRDELRQALEDAIERSRS</sequence>
<comment type="caution">
    <text evidence="5">The sequence shown here is derived from an EMBL/GenBank/DDBJ whole genome shotgun (WGS) entry which is preliminary data.</text>
</comment>
<dbReference type="GO" id="GO:0032259">
    <property type="term" value="P:methylation"/>
    <property type="evidence" value="ECO:0007669"/>
    <property type="project" value="UniProtKB-KW"/>
</dbReference>
<dbReference type="RefSeq" id="WP_289543736.1">
    <property type="nucleotide sequence ID" value="NZ_JAUDDZ010000001.1"/>
</dbReference>
<dbReference type="InterPro" id="IPR004538">
    <property type="entry name" value="Hemolysin_A/TlyA"/>
</dbReference>
<evidence type="ECO:0000256" key="2">
    <source>
        <dbReference type="ARBA" id="ARBA00029460"/>
    </source>
</evidence>
<feature type="domain" description="RNA-binding S4" evidence="4">
    <location>
        <begin position="7"/>
        <end position="69"/>
    </location>
</feature>
<keyword evidence="6" id="KW-1185">Reference proteome</keyword>
<dbReference type="Pfam" id="PF01728">
    <property type="entry name" value="FtsJ"/>
    <property type="match status" value="1"/>
</dbReference>
<reference evidence="6" key="1">
    <citation type="submission" date="2023-06" db="EMBL/GenBank/DDBJ databases">
        <title>Identification and characterization of horizontal gene transfer across gut microbiota members of farm animals based on homology search.</title>
        <authorList>
            <person name="Zeman M."/>
            <person name="Kubasova T."/>
            <person name="Jahodarova E."/>
            <person name="Nykrynova M."/>
            <person name="Rychlik I."/>
        </authorList>
    </citation>
    <scope>NUCLEOTIDE SEQUENCE [LARGE SCALE GENOMIC DNA]</scope>
    <source>
        <strain evidence="6">154_Feed</strain>
    </source>
</reference>
<name>A0ABT7V688_9ACTN</name>
<dbReference type="InterPro" id="IPR002942">
    <property type="entry name" value="S4_RNA-bd"/>
</dbReference>
<keyword evidence="1 3" id="KW-0694">RNA-binding</keyword>
<evidence type="ECO:0000256" key="1">
    <source>
        <dbReference type="ARBA" id="ARBA00022884"/>
    </source>
</evidence>
<dbReference type="InterPro" id="IPR047048">
    <property type="entry name" value="TlyA"/>
</dbReference>
<organism evidence="5 6">
    <name type="scientific">Enorma phocaeensis</name>
    <dbReference type="NCBI Taxonomy" id="1871019"/>
    <lineage>
        <taxon>Bacteria</taxon>
        <taxon>Bacillati</taxon>
        <taxon>Actinomycetota</taxon>
        <taxon>Coriobacteriia</taxon>
        <taxon>Coriobacteriales</taxon>
        <taxon>Coriobacteriaceae</taxon>
        <taxon>Enorma</taxon>
    </lineage>
</organism>
<proteinExistence type="inferred from homology"/>
<dbReference type="SUPFAM" id="SSF55174">
    <property type="entry name" value="Alpha-L RNA-binding motif"/>
    <property type="match status" value="1"/>
</dbReference>
<gene>
    <name evidence="5" type="ORF">QUW28_00660</name>
</gene>
<evidence type="ECO:0000259" key="4">
    <source>
        <dbReference type="SMART" id="SM00363"/>
    </source>
</evidence>
<dbReference type="EMBL" id="JAUDDZ010000001">
    <property type="protein sequence ID" value="MDM8274014.1"/>
    <property type="molecule type" value="Genomic_DNA"/>
</dbReference>
<reference evidence="5 6" key="2">
    <citation type="submission" date="2023-06" db="EMBL/GenBank/DDBJ databases">
        <authorList>
            <person name="Zeman M."/>
            <person name="Kubasova T."/>
            <person name="Jahodarova E."/>
            <person name="Nykrynova M."/>
            <person name="Rychlik I."/>
        </authorList>
    </citation>
    <scope>NUCLEOTIDE SEQUENCE [LARGE SCALE GENOMIC DNA]</scope>
    <source>
        <strain evidence="5 6">154_Feed</strain>
    </source>
</reference>
<dbReference type="CDD" id="cd00165">
    <property type="entry name" value="S4"/>
    <property type="match status" value="1"/>
</dbReference>
<dbReference type="Gene3D" id="3.40.50.150">
    <property type="entry name" value="Vaccinia Virus protein VP39"/>
    <property type="match status" value="1"/>
</dbReference>
<dbReference type="InterPro" id="IPR036986">
    <property type="entry name" value="S4_RNA-bd_sf"/>
</dbReference>
<dbReference type="SMART" id="SM00363">
    <property type="entry name" value="S4"/>
    <property type="match status" value="1"/>
</dbReference>
<protein>
    <submittedName>
        <fullName evidence="5">TlyA family RNA methyltransferase</fullName>
    </submittedName>
</protein>
<dbReference type="PANTHER" id="PTHR32319">
    <property type="entry name" value="BACTERIAL HEMOLYSIN-LIKE PROTEIN"/>
    <property type="match status" value="1"/>
</dbReference>
<dbReference type="InterPro" id="IPR002877">
    <property type="entry name" value="RNA_MeTrfase_FtsJ_dom"/>
</dbReference>
<evidence type="ECO:0000256" key="3">
    <source>
        <dbReference type="PROSITE-ProRule" id="PRU00182"/>
    </source>
</evidence>
<keyword evidence="5" id="KW-0808">Transferase</keyword>
<dbReference type="PROSITE" id="PS50889">
    <property type="entry name" value="S4"/>
    <property type="match status" value="1"/>
</dbReference>
<accession>A0ABT7V688</accession>
<evidence type="ECO:0000313" key="5">
    <source>
        <dbReference type="EMBL" id="MDM8274014.1"/>
    </source>
</evidence>
<dbReference type="CDD" id="cd02440">
    <property type="entry name" value="AdoMet_MTases"/>
    <property type="match status" value="1"/>
</dbReference>